<comment type="caution">
    <text evidence="8">The sequence shown here is derived from an EMBL/GenBank/DDBJ whole genome shotgun (WGS) entry which is preliminary data.</text>
</comment>
<evidence type="ECO:0000256" key="4">
    <source>
        <dbReference type="ARBA" id="ARBA00022989"/>
    </source>
</evidence>
<evidence type="ECO:0000256" key="5">
    <source>
        <dbReference type="ARBA" id="ARBA00023136"/>
    </source>
</evidence>
<feature type="transmembrane region" description="Helical" evidence="6">
    <location>
        <begin position="342"/>
        <end position="359"/>
    </location>
</feature>
<evidence type="ECO:0000256" key="2">
    <source>
        <dbReference type="ARBA" id="ARBA00022692"/>
    </source>
</evidence>
<dbReference type="InterPro" id="IPR009637">
    <property type="entry name" value="GPR107/GPR108-like"/>
</dbReference>
<evidence type="ECO:0000256" key="6">
    <source>
        <dbReference type="SAM" id="Phobius"/>
    </source>
</evidence>
<dbReference type="PANTHER" id="PTHR21229">
    <property type="entry name" value="LUNG SEVEN TRANSMEMBRANE RECEPTOR"/>
    <property type="match status" value="1"/>
</dbReference>
<feature type="transmembrane region" description="Helical" evidence="6">
    <location>
        <begin position="371"/>
        <end position="396"/>
    </location>
</feature>
<comment type="subcellular location">
    <subcellularLocation>
        <location evidence="1">Membrane</location>
        <topology evidence="1">Multi-pass membrane protein</topology>
    </subcellularLocation>
</comment>
<feature type="transmembrane region" description="Helical" evidence="6">
    <location>
        <begin position="266"/>
        <end position="289"/>
    </location>
</feature>
<feature type="transmembrane region" description="Helical" evidence="6">
    <location>
        <begin position="309"/>
        <end position="330"/>
    </location>
</feature>
<proteinExistence type="predicted"/>
<keyword evidence="2 6" id="KW-0812">Transmembrane</keyword>
<organism evidence="8 9">
    <name type="scientific">Prorocentrum cordatum</name>
    <dbReference type="NCBI Taxonomy" id="2364126"/>
    <lineage>
        <taxon>Eukaryota</taxon>
        <taxon>Sar</taxon>
        <taxon>Alveolata</taxon>
        <taxon>Dinophyceae</taxon>
        <taxon>Prorocentrales</taxon>
        <taxon>Prorocentraceae</taxon>
        <taxon>Prorocentrum</taxon>
    </lineage>
</organism>
<dbReference type="EMBL" id="CAUYUJ010014986">
    <property type="protein sequence ID" value="CAK0848546.1"/>
    <property type="molecule type" value="Genomic_DNA"/>
</dbReference>
<protein>
    <recommendedName>
        <fullName evidence="7">GOST seven transmembrane domain-containing protein</fullName>
    </recommendedName>
</protein>
<keyword evidence="3" id="KW-0732">Signal</keyword>
<feature type="transmembrane region" description="Helical" evidence="6">
    <location>
        <begin position="417"/>
        <end position="439"/>
    </location>
</feature>
<feature type="domain" description="GOST seven transmembrane" evidence="7">
    <location>
        <begin position="239"/>
        <end position="480"/>
    </location>
</feature>
<keyword evidence="4 6" id="KW-1133">Transmembrane helix</keyword>
<name>A0ABN9TS14_9DINO</name>
<evidence type="ECO:0000313" key="8">
    <source>
        <dbReference type="EMBL" id="CAK0848546.1"/>
    </source>
</evidence>
<evidence type="ECO:0000313" key="9">
    <source>
        <dbReference type="Proteomes" id="UP001189429"/>
    </source>
</evidence>
<sequence length="530" mass="56058">MPPRTTPTAAAAASAASPAHASSAISALPAIRGVAAALHCACEHCLPRTLLLRGLLRKWAGSGQPGRSTAEHALKAELPAGSAVGHGGPQMRGLAAFTLYAPPDAPAWGKSQGTFPSVSFANLTAKDPKAPVGITPESAGLEVVLISDADYSRLPGLGLGCPAQKRLQWPEGVPVARLPIPLNGGVASSSPVNITTTGIYYLVFANCENTTGAEIQIGGAVVVRNPFGFLTAIDFHKQTVYGWVSVTYVVLAIIWAGLCMTWQEELITIHAIVGVTISIGLIEAISWYFCLEFVNTYGEVADNTKCVMVMITVLKTYTAYTFVVVLSQGWRMTEETIDNCTLWKMAVVGLMWVLIAYMHEGAMANRHSFHIAAKMMVATAIAAFAANVVYFAWIFASLRGLKEGLRERGLTDQLKAVSTFANALVVAAVLGCLGGALQIMDSADSLHVSWKYQFFADGGLPNLIHTGMVLVAMWAWMPSAGSGHMGYGGVGATEDQEDSAVWRDEADEEMIEGGNKVAPATVGAAANDDL</sequence>
<keyword evidence="9" id="KW-1185">Reference proteome</keyword>
<dbReference type="Proteomes" id="UP001189429">
    <property type="component" value="Unassembled WGS sequence"/>
</dbReference>
<reference evidence="8" key="1">
    <citation type="submission" date="2023-10" db="EMBL/GenBank/DDBJ databases">
        <authorList>
            <person name="Chen Y."/>
            <person name="Shah S."/>
            <person name="Dougan E. K."/>
            <person name="Thang M."/>
            <person name="Chan C."/>
        </authorList>
    </citation>
    <scope>NUCLEOTIDE SEQUENCE [LARGE SCALE GENOMIC DNA]</scope>
</reference>
<evidence type="ECO:0000256" key="3">
    <source>
        <dbReference type="ARBA" id="ARBA00022729"/>
    </source>
</evidence>
<dbReference type="InterPro" id="IPR053937">
    <property type="entry name" value="GOST_TM"/>
</dbReference>
<gene>
    <name evidence="8" type="ORF">PCOR1329_LOCUS41446</name>
</gene>
<dbReference type="Pfam" id="PF06814">
    <property type="entry name" value="GOST_TM"/>
    <property type="match status" value="1"/>
</dbReference>
<evidence type="ECO:0000259" key="7">
    <source>
        <dbReference type="Pfam" id="PF06814"/>
    </source>
</evidence>
<accession>A0ABN9TS14</accession>
<dbReference type="PANTHER" id="PTHR21229:SF1">
    <property type="entry name" value="GH17801P"/>
    <property type="match status" value="1"/>
</dbReference>
<evidence type="ECO:0000256" key="1">
    <source>
        <dbReference type="ARBA" id="ARBA00004141"/>
    </source>
</evidence>
<keyword evidence="5 6" id="KW-0472">Membrane</keyword>
<feature type="transmembrane region" description="Helical" evidence="6">
    <location>
        <begin position="240"/>
        <end position="259"/>
    </location>
</feature>
<feature type="transmembrane region" description="Helical" evidence="6">
    <location>
        <begin position="459"/>
        <end position="477"/>
    </location>
</feature>